<accession>A0A5J4YXD0</accession>
<evidence type="ECO:0000313" key="2">
    <source>
        <dbReference type="Proteomes" id="UP000324585"/>
    </source>
</evidence>
<gene>
    <name evidence="1" type="ORF">FVE85_1479</name>
</gene>
<dbReference type="OrthoDB" id="48352at2759"/>
<evidence type="ECO:0000313" key="1">
    <source>
        <dbReference type="EMBL" id="KAA8495324.1"/>
    </source>
</evidence>
<comment type="caution">
    <text evidence="1">The sequence shown here is derived from an EMBL/GenBank/DDBJ whole genome shotgun (WGS) entry which is preliminary data.</text>
</comment>
<protein>
    <recommendedName>
        <fullName evidence="3">Leishmanolysin</fullName>
    </recommendedName>
</protein>
<dbReference type="Proteomes" id="UP000324585">
    <property type="component" value="Unassembled WGS sequence"/>
</dbReference>
<keyword evidence="2" id="KW-1185">Reference proteome</keyword>
<organism evidence="1 2">
    <name type="scientific">Porphyridium purpureum</name>
    <name type="common">Red alga</name>
    <name type="synonym">Porphyridium cruentum</name>
    <dbReference type="NCBI Taxonomy" id="35688"/>
    <lineage>
        <taxon>Eukaryota</taxon>
        <taxon>Rhodophyta</taxon>
        <taxon>Bangiophyceae</taxon>
        <taxon>Porphyridiales</taxon>
        <taxon>Porphyridiaceae</taxon>
        <taxon>Porphyridium</taxon>
    </lineage>
</organism>
<dbReference type="Gene3D" id="3.90.132.10">
    <property type="entry name" value="Leishmanolysin , domain 2"/>
    <property type="match status" value="1"/>
</dbReference>
<proteinExistence type="predicted"/>
<evidence type="ECO:0008006" key="3">
    <source>
        <dbReference type="Google" id="ProtNLM"/>
    </source>
</evidence>
<dbReference type="SUPFAM" id="SSF55486">
    <property type="entry name" value="Metalloproteases ('zincins'), catalytic domain"/>
    <property type="match status" value="1"/>
</dbReference>
<dbReference type="AlphaFoldDB" id="A0A5J4YXD0"/>
<dbReference type="EMBL" id="VRMN01000003">
    <property type="protein sequence ID" value="KAA8495324.1"/>
    <property type="molecule type" value="Genomic_DNA"/>
</dbReference>
<reference evidence="2" key="1">
    <citation type="journal article" date="2019" name="Nat. Commun.">
        <title>Expansion of phycobilisome linker gene families in mesophilic red algae.</title>
        <authorList>
            <person name="Lee J."/>
            <person name="Kim D."/>
            <person name="Bhattacharya D."/>
            <person name="Yoon H.S."/>
        </authorList>
    </citation>
    <scope>NUCLEOTIDE SEQUENCE [LARGE SCALE GENOMIC DNA]</scope>
    <source>
        <strain evidence="2">CCMP 1328</strain>
    </source>
</reference>
<name>A0A5J4YXD0_PORPP</name>
<sequence>MPAQTVIAWAVESIDGSGGTLGQAGNLERTAICIEPRPLGCRFDVFPTLGFMRFDSADFFFGVNLAGWEARWIGIALHEMMHLLGIGTLWQPNFGPDYRKRVDCVSGVRGNYLFPAAKREWVALGGRDFVGAPPVEFNQGSVSGTRCAHWDEATFGSELMTGFSNANFAGSRDILSRITIGALEDLQYAVDYAEAEDYAILNSNGIFRRQVEWVENAELDDYLSRGEFELLPAAEMPDGMPFVNKNGAPIMFQMPNGTLTRTQP</sequence>